<keyword evidence="5 7" id="KW-0408">Iron</keyword>
<name>A0A3E0DJ75_9BACT</name>
<keyword evidence="3 7" id="KW-0479">Metal-binding</keyword>
<feature type="domain" description="Biopterin-dependent aromatic amino acid hydroxylase family profile" evidence="8">
    <location>
        <begin position="1"/>
        <end position="260"/>
    </location>
</feature>
<evidence type="ECO:0000256" key="3">
    <source>
        <dbReference type="ARBA" id="ARBA00022723"/>
    </source>
</evidence>
<dbReference type="CDD" id="cd00361">
    <property type="entry name" value="arom_aa_hydroxylase"/>
    <property type="match status" value="1"/>
</dbReference>
<dbReference type="InterPro" id="IPR036951">
    <property type="entry name" value="ArAA_hydroxylase_sf"/>
</dbReference>
<evidence type="ECO:0000256" key="2">
    <source>
        <dbReference type="ARBA" id="ARBA00009712"/>
    </source>
</evidence>
<evidence type="ECO:0000256" key="5">
    <source>
        <dbReference type="ARBA" id="ARBA00023004"/>
    </source>
</evidence>
<dbReference type="Pfam" id="PF00351">
    <property type="entry name" value="Biopterin_H"/>
    <property type="match status" value="1"/>
</dbReference>
<dbReference type="PRINTS" id="PR00372">
    <property type="entry name" value="FYWHYDRXLASE"/>
</dbReference>
<dbReference type="Proteomes" id="UP000256405">
    <property type="component" value="Unassembled WGS sequence"/>
</dbReference>
<evidence type="ECO:0000256" key="6">
    <source>
        <dbReference type="ARBA" id="ARBA00023033"/>
    </source>
</evidence>
<sequence length="260" mass="30549">MNTKQKNWVFSDQRLQKLRQEYETYTKEDFSVWKILFERQMPNLPKAASKAYLEGVELVKFSADKIANFDELNQVLVKSTGWAVHVVPGLIDDDLFFGLLNNRQFPSSTWLRTMEQLDYLEEPDMFHDAFAHMPLLTNQPYVDFLENLSGIALKHIDNPWAIQLLSRIYWFTIEFGLIREEGELKIYGAGILSSAGETKFSLSNEPAHLAYDVRKILNQEYWKDRFQDKYFVIESYEQLYESLAEIEEVLEEMLVKGCEE</sequence>
<gene>
    <name evidence="9" type="ORF">C8N25_1268</name>
</gene>
<dbReference type="GO" id="GO:0005506">
    <property type="term" value="F:iron ion binding"/>
    <property type="evidence" value="ECO:0007669"/>
    <property type="project" value="InterPro"/>
</dbReference>
<evidence type="ECO:0000256" key="1">
    <source>
        <dbReference type="ARBA" id="ARBA00001954"/>
    </source>
</evidence>
<dbReference type="InterPro" id="IPR036329">
    <property type="entry name" value="Aro-AA_hydroxylase_C_sf"/>
</dbReference>
<accession>A0A3E0DJ75</accession>
<proteinExistence type="inferred from homology"/>
<comment type="cofactor">
    <cofactor evidence="1 7">
        <name>Fe(2+)</name>
        <dbReference type="ChEBI" id="CHEBI:29033"/>
    </cofactor>
</comment>
<dbReference type="PANTHER" id="PTHR11473:SF24">
    <property type="entry name" value="PHENYLALANINE-4-HYDROXYLASE"/>
    <property type="match status" value="1"/>
</dbReference>
<comment type="caution">
    <text evidence="9">The sequence shown here is derived from an EMBL/GenBank/DDBJ whole genome shotgun (WGS) entry which is preliminary data.</text>
</comment>
<dbReference type="InterPro" id="IPR019774">
    <property type="entry name" value="Aromatic-AA_hydroxylase_C"/>
</dbReference>
<evidence type="ECO:0000256" key="4">
    <source>
        <dbReference type="ARBA" id="ARBA00023002"/>
    </source>
</evidence>
<evidence type="ECO:0000259" key="8">
    <source>
        <dbReference type="PROSITE" id="PS51410"/>
    </source>
</evidence>
<dbReference type="AlphaFoldDB" id="A0A3E0DJ75"/>
<reference evidence="9 10" key="1">
    <citation type="submission" date="2018-08" db="EMBL/GenBank/DDBJ databases">
        <title>Genomic Encyclopedia of Archaeal and Bacterial Type Strains, Phase II (KMG-II): from individual species to whole genera.</title>
        <authorList>
            <person name="Goeker M."/>
        </authorList>
    </citation>
    <scope>NUCLEOTIDE SEQUENCE [LARGE SCALE GENOMIC DNA]</scope>
    <source>
        <strain evidence="9 10">DSM 15986</strain>
    </source>
</reference>
<organism evidence="9 10">
    <name type="scientific">Algoriphagus antarcticus</name>
    <dbReference type="NCBI Taxonomy" id="238540"/>
    <lineage>
        <taxon>Bacteria</taxon>
        <taxon>Pseudomonadati</taxon>
        <taxon>Bacteroidota</taxon>
        <taxon>Cytophagia</taxon>
        <taxon>Cytophagales</taxon>
        <taxon>Cyclobacteriaceae</taxon>
        <taxon>Algoriphagus</taxon>
    </lineage>
</organism>
<dbReference type="SUPFAM" id="SSF56534">
    <property type="entry name" value="Aromatic aminoacid monoxygenases, catalytic and oligomerization domains"/>
    <property type="match status" value="1"/>
</dbReference>
<evidence type="ECO:0000313" key="10">
    <source>
        <dbReference type="Proteomes" id="UP000256405"/>
    </source>
</evidence>
<dbReference type="EMBL" id="QUNF01000026">
    <property type="protein sequence ID" value="REG81504.1"/>
    <property type="molecule type" value="Genomic_DNA"/>
</dbReference>
<evidence type="ECO:0000256" key="7">
    <source>
        <dbReference type="PIRSR" id="PIRSR601273-2"/>
    </source>
</evidence>
<feature type="binding site" evidence="7">
    <location>
        <position position="174"/>
    </location>
    <ligand>
        <name>Fe cation</name>
        <dbReference type="ChEBI" id="CHEBI:24875"/>
    </ligand>
</feature>
<dbReference type="GO" id="GO:0009072">
    <property type="term" value="P:aromatic amino acid metabolic process"/>
    <property type="evidence" value="ECO:0007669"/>
    <property type="project" value="InterPro"/>
</dbReference>
<keyword evidence="10" id="KW-1185">Reference proteome</keyword>
<keyword evidence="4" id="KW-0560">Oxidoreductase</keyword>
<comment type="similarity">
    <text evidence="2">Belongs to the biopterin-dependent aromatic amino acid hydroxylase family.</text>
</comment>
<dbReference type="Gene3D" id="1.10.800.10">
    <property type="entry name" value="Aromatic amino acid hydroxylase"/>
    <property type="match status" value="1"/>
</dbReference>
<dbReference type="RefSeq" id="WP_086541020.1">
    <property type="nucleotide sequence ID" value="NZ_MSSW01000017.1"/>
</dbReference>
<dbReference type="OrthoDB" id="9780502at2"/>
<dbReference type="PANTHER" id="PTHR11473">
    <property type="entry name" value="AROMATIC AMINO ACID HYDROXYLASE"/>
    <property type="match status" value="1"/>
</dbReference>
<feature type="binding site" evidence="7">
    <location>
        <position position="132"/>
    </location>
    <ligand>
        <name>Fe cation</name>
        <dbReference type="ChEBI" id="CHEBI:24875"/>
    </ligand>
</feature>
<dbReference type="GO" id="GO:0016714">
    <property type="term" value="F:oxidoreductase activity, acting on paired donors, with incorporation or reduction of molecular oxygen, reduced pteridine as one donor, and incorporation of one atom of oxygen"/>
    <property type="evidence" value="ECO:0007669"/>
    <property type="project" value="InterPro"/>
</dbReference>
<keyword evidence="6" id="KW-0503">Monooxygenase</keyword>
<dbReference type="InterPro" id="IPR001273">
    <property type="entry name" value="ArAA_hydroxylase"/>
</dbReference>
<protein>
    <submittedName>
        <fullName evidence="9">Phenylalanine 4-hydroxylase</fullName>
    </submittedName>
</protein>
<dbReference type="NCBIfam" id="NF008877">
    <property type="entry name" value="PRK11913.1-2"/>
    <property type="match status" value="1"/>
</dbReference>
<feature type="binding site" evidence="7">
    <location>
        <position position="127"/>
    </location>
    <ligand>
        <name>Fe cation</name>
        <dbReference type="ChEBI" id="CHEBI:24875"/>
    </ligand>
</feature>
<dbReference type="PROSITE" id="PS51410">
    <property type="entry name" value="BH4_AAA_HYDROXYL_2"/>
    <property type="match status" value="1"/>
</dbReference>
<evidence type="ECO:0000313" key="9">
    <source>
        <dbReference type="EMBL" id="REG81504.1"/>
    </source>
</evidence>